<reference evidence="4 5" key="2">
    <citation type="journal article" date="2018" name="Proc. Natl. Acad. Sci.">
        <title>RNAi is a critical determinant of centromere evolution in closely related fungi.</title>
        <authorList>
            <person name="Yadav V."/>
            <person name="Sun S."/>
            <person name="Billmyre R.B."/>
            <person name="Thimmappa B.C."/>
            <person name="Shea T."/>
            <person name="Lintner R."/>
            <person name="Bakkeren G."/>
            <person name="Cuomo C.A."/>
            <person name="Heitman J."/>
            <person name="Sanyal K."/>
        </authorList>
    </citation>
    <scope>NUCLEOTIDE SEQUENCE [LARGE SCALE GENOMIC DNA]</scope>
    <source>
        <strain evidence="4 5">R265</strain>
    </source>
</reference>
<keyword evidence="1" id="KW-0175">Coiled coil</keyword>
<keyword evidence="5" id="KW-1185">Reference proteome</keyword>
<feature type="region of interest" description="Disordered" evidence="2">
    <location>
        <begin position="1"/>
        <end position="101"/>
    </location>
</feature>
<dbReference type="RefSeq" id="XP_062881802.1">
    <property type="nucleotide sequence ID" value="XM_063025847.1"/>
</dbReference>
<evidence type="ECO:0000313" key="4">
    <source>
        <dbReference type="EMBL" id="KGB75887.1"/>
    </source>
</evidence>
<evidence type="ECO:0000313" key="5">
    <source>
        <dbReference type="Proteomes" id="UP000029445"/>
    </source>
</evidence>
<dbReference type="Proteomes" id="UP000029445">
    <property type="component" value="Chromosome 5"/>
</dbReference>
<feature type="coiled-coil region" evidence="1">
    <location>
        <begin position="234"/>
        <end position="271"/>
    </location>
</feature>
<dbReference type="STRING" id="294750.A0A095C5N3"/>
<gene>
    <name evidence="4" type="ORF">CNBG_1725</name>
</gene>
<dbReference type="AlphaFoldDB" id="A0A095C5N3"/>
<feature type="region of interest" description="Disordered" evidence="2">
    <location>
        <begin position="486"/>
        <end position="508"/>
    </location>
</feature>
<name>A0A095C5N3_CRYD2</name>
<dbReference type="KEGG" id="cdeu:CNBG_1725"/>
<organism evidence="4 5">
    <name type="scientific">Cryptococcus deuterogattii (strain R265)</name>
    <name type="common">Cryptococcus gattii VGII (strain R265)</name>
    <dbReference type="NCBI Taxonomy" id="294750"/>
    <lineage>
        <taxon>Eukaryota</taxon>
        <taxon>Fungi</taxon>
        <taxon>Dikarya</taxon>
        <taxon>Basidiomycota</taxon>
        <taxon>Agaricomycotina</taxon>
        <taxon>Tremellomycetes</taxon>
        <taxon>Tremellales</taxon>
        <taxon>Cryptococcaceae</taxon>
        <taxon>Cryptococcus</taxon>
        <taxon>Cryptococcus gattii species complex</taxon>
    </lineage>
</organism>
<dbReference type="OMA" id="ACHERYQ"/>
<proteinExistence type="predicted"/>
<evidence type="ECO:0000256" key="1">
    <source>
        <dbReference type="SAM" id="Coils"/>
    </source>
</evidence>
<feature type="domain" description="GLTSCR protein conserved" evidence="3">
    <location>
        <begin position="137"/>
        <end position="238"/>
    </location>
</feature>
<reference evidence="4 5" key="1">
    <citation type="journal article" date="2011" name="MBio">
        <title>Genome variation in Cryptococcus gattii, an emerging pathogen of immunocompetent hosts.</title>
        <authorList>
            <person name="D'Souza C.A."/>
            <person name="Kronstad J.W."/>
            <person name="Taylor G."/>
            <person name="Warren R."/>
            <person name="Yuen M."/>
            <person name="Hu G."/>
            <person name="Jung W.H."/>
            <person name="Sham A."/>
            <person name="Kidd S.E."/>
            <person name="Tangen K."/>
            <person name="Lee N."/>
            <person name="Zeilmaker T."/>
            <person name="Sawkins J."/>
            <person name="McVicker G."/>
            <person name="Shah S."/>
            <person name="Gnerre S."/>
            <person name="Griggs A."/>
            <person name="Zeng Q."/>
            <person name="Bartlett K."/>
            <person name="Li W."/>
            <person name="Wang X."/>
            <person name="Heitman J."/>
            <person name="Stajich J.E."/>
            <person name="Fraser J.A."/>
            <person name="Meyer W."/>
            <person name="Carter D."/>
            <person name="Schein J."/>
            <person name="Krzywinski M."/>
            <person name="Kwon-Chung K.J."/>
            <person name="Varma A."/>
            <person name="Wang J."/>
            <person name="Brunham R."/>
            <person name="Fyfe M."/>
            <person name="Ouellette B.F."/>
            <person name="Siddiqui A."/>
            <person name="Marra M."/>
            <person name="Jones S."/>
            <person name="Holt R."/>
            <person name="Birren B.W."/>
            <person name="Galagan J.E."/>
            <person name="Cuomo C.A."/>
        </authorList>
    </citation>
    <scope>NUCLEOTIDE SEQUENCE [LARGE SCALE GENOMIC DNA]</scope>
    <source>
        <strain evidence="4 5">R265</strain>
    </source>
</reference>
<protein>
    <recommendedName>
        <fullName evidence="3">GLTSCR protein conserved domain-containing protein</fullName>
    </recommendedName>
</protein>
<feature type="compositionally biased region" description="Polar residues" evidence="2">
    <location>
        <begin position="299"/>
        <end position="309"/>
    </location>
</feature>
<dbReference type="InterPro" id="IPR015671">
    <property type="entry name" value="GSCR1_dom"/>
</dbReference>
<feature type="compositionally biased region" description="Low complexity" evidence="2">
    <location>
        <begin position="52"/>
        <end position="68"/>
    </location>
</feature>
<evidence type="ECO:0000259" key="3">
    <source>
        <dbReference type="Pfam" id="PF15249"/>
    </source>
</evidence>
<accession>A0A095C5N3</accession>
<dbReference type="Pfam" id="PF15249">
    <property type="entry name" value="GLTSCR1"/>
    <property type="match status" value="1"/>
</dbReference>
<dbReference type="OrthoDB" id="2556847at2759"/>
<dbReference type="GeneID" id="88178121"/>
<feature type="compositionally biased region" description="Gly residues" evidence="2">
    <location>
        <begin position="16"/>
        <end position="46"/>
    </location>
</feature>
<feature type="region of interest" description="Disordered" evidence="2">
    <location>
        <begin position="299"/>
        <end position="412"/>
    </location>
</feature>
<dbReference type="VEuPathDB" id="FungiDB:CNBG_1725"/>
<feature type="compositionally biased region" description="Gly residues" evidence="2">
    <location>
        <begin position="495"/>
        <end position="508"/>
    </location>
</feature>
<feature type="compositionally biased region" description="Low complexity" evidence="2">
    <location>
        <begin position="320"/>
        <end position="340"/>
    </location>
</feature>
<sequence>MEIDPKPTQSSSGEGIINGGGNITSGQGVGGQRKDVIGGGGPGGAVTGMDISRTSTPGAGPSTTPLPSKAGTPGATPETPLTAPEEDQATAGSSADPSWEVQLAGRKRKWSMMGFTKEEQDMMEQDSLSLQLALAMDQEATLYPPPPTAFSSYEDAVQRLLPYHVWQVYDEELDTWEKADVTKETKEAEGILDKIKGLKERFAKARRREDDHLSPLPSTISFFQSSTSNIREDLTSLQTNLRTARAELSAIEQEQKKIAEEKRKEKMEEEGRKAVAAMAMQQAARQQLMGQAQAQISNQALSRAATPSAQIPGFSPVSTPSRAGSPPKRGRGRPPAALGKISGPPSGSFPARAGASGTLTPSGVSTPVAFGTPQSSAAVGGIGAGRPPGQMANGSGTSTPVRPPNPSPQGPVSITVNLSLIPQLVAIGLIAVPPNTAPGVPKPPGIIIKSLDDKKSVVIQINLAMCSKPQLLGLAKVLNVNTVKSATPSAPSTPGGSGSGSGAGPNVK</sequence>
<dbReference type="HOGENOM" id="CLU_536371_0_0_1"/>
<dbReference type="EMBL" id="CP025763">
    <property type="protein sequence ID" value="KGB75887.1"/>
    <property type="molecule type" value="Genomic_DNA"/>
</dbReference>
<evidence type="ECO:0000256" key="2">
    <source>
        <dbReference type="SAM" id="MobiDB-lite"/>
    </source>
</evidence>